<proteinExistence type="predicted"/>
<reference evidence="2 3" key="1">
    <citation type="submission" date="2020-02" db="EMBL/GenBank/DDBJ databases">
        <title>Draft genome sequence of Haematococcus lacustris strain NIES-144.</title>
        <authorList>
            <person name="Morimoto D."/>
            <person name="Nakagawa S."/>
            <person name="Yoshida T."/>
            <person name="Sawayama S."/>
        </authorList>
    </citation>
    <scope>NUCLEOTIDE SEQUENCE [LARGE SCALE GENOMIC DNA]</scope>
    <source>
        <strain evidence="2 3">NIES-144</strain>
    </source>
</reference>
<dbReference type="InterPro" id="IPR036869">
    <property type="entry name" value="J_dom_sf"/>
</dbReference>
<dbReference type="PROSITE" id="PS50076">
    <property type="entry name" value="DNAJ_2"/>
    <property type="match status" value="1"/>
</dbReference>
<dbReference type="PANTHER" id="PTHR24074">
    <property type="entry name" value="CO-CHAPERONE PROTEIN DJLA"/>
    <property type="match status" value="1"/>
</dbReference>
<dbReference type="InterPro" id="IPR050817">
    <property type="entry name" value="DjlA_DnaK_co-chaperone"/>
</dbReference>
<feature type="domain" description="J" evidence="1">
    <location>
        <begin position="59"/>
        <end position="137"/>
    </location>
</feature>
<dbReference type="Proteomes" id="UP000485058">
    <property type="component" value="Unassembled WGS sequence"/>
</dbReference>
<keyword evidence="3" id="KW-1185">Reference proteome</keyword>
<dbReference type="InterPro" id="IPR001623">
    <property type="entry name" value="DnaJ_domain"/>
</dbReference>
<gene>
    <name evidence="2" type="ORF">HaLaN_00612</name>
</gene>
<dbReference type="SMART" id="SM00271">
    <property type="entry name" value="DnaJ"/>
    <property type="match status" value="1"/>
</dbReference>
<dbReference type="SUPFAM" id="SSF46565">
    <property type="entry name" value="Chaperone J-domain"/>
    <property type="match status" value="1"/>
</dbReference>
<dbReference type="AlphaFoldDB" id="A0A699YDZ6"/>
<dbReference type="CDD" id="cd06257">
    <property type="entry name" value="DnaJ"/>
    <property type="match status" value="1"/>
</dbReference>
<dbReference type="InterPro" id="IPR018253">
    <property type="entry name" value="DnaJ_domain_CS"/>
</dbReference>
<feature type="non-terminal residue" evidence="2">
    <location>
        <position position="1"/>
    </location>
</feature>
<comment type="caution">
    <text evidence="2">The sequence shown here is derived from an EMBL/GenBank/DDBJ whole genome shotgun (WGS) entry which is preliminary data.</text>
</comment>
<organism evidence="2 3">
    <name type="scientific">Haematococcus lacustris</name>
    <name type="common">Green alga</name>
    <name type="synonym">Haematococcus pluvialis</name>
    <dbReference type="NCBI Taxonomy" id="44745"/>
    <lineage>
        <taxon>Eukaryota</taxon>
        <taxon>Viridiplantae</taxon>
        <taxon>Chlorophyta</taxon>
        <taxon>core chlorophytes</taxon>
        <taxon>Chlorophyceae</taxon>
        <taxon>CS clade</taxon>
        <taxon>Chlamydomonadales</taxon>
        <taxon>Haematococcaceae</taxon>
        <taxon>Haematococcus</taxon>
    </lineage>
</organism>
<dbReference type="EMBL" id="BLLF01000020">
    <property type="protein sequence ID" value="GFH06048.1"/>
    <property type="molecule type" value="Genomic_DNA"/>
</dbReference>
<dbReference type="PROSITE" id="PS00636">
    <property type="entry name" value="DNAJ_1"/>
    <property type="match status" value="1"/>
</dbReference>
<name>A0A699YDZ6_HAELA</name>
<accession>A0A699YDZ6</accession>
<evidence type="ECO:0000259" key="1">
    <source>
        <dbReference type="PROSITE" id="PS50076"/>
    </source>
</evidence>
<sequence>MPVQERGEAADEYMQWLWMNQDWRRWEGDEPWNWDEQQRWASAEEIARCTMQRKVARLSWLQRLMSDSKLLAAGDITTETVKSAFKAQAKLLHPDSVMAAGGDVAQQRQASGDFQKLQMAYDVLRDPEKRRAYDQGQLVH</sequence>
<dbReference type="Pfam" id="PF00226">
    <property type="entry name" value="DnaJ"/>
    <property type="match status" value="1"/>
</dbReference>
<evidence type="ECO:0000313" key="2">
    <source>
        <dbReference type="EMBL" id="GFH06048.1"/>
    </source>
</evidence>
<evidence type="ECO:0000313" key="3">
    <source>
        <dbReference type="Proteomes" id="UP000485058"/>
    </source>
</evidence>
<dbReference type="Gene3D" id="1.10.287.110">
    <property type="entry name" value="DnaJ domain"/>
    <property type="match status" value="1"/>
</dbReference>
<dbReference type="PRINTS" id="PR00625">
    <property type="entry name" value="JDOMAIN"/>
</dbReference>
<protein>
    <submittedName>
        <fullName evidence="2">Chaperone protein dnaJ</fullName>
    </submittedName>
</protein>